<reference evidence="1" key="1">
    <citation type="submission" date="2019-08" db="EMBL/GenBank/DDBJ databases">
        <authorList>
            <person name="Kucharzyk K."/>
            <person name="Murdoch R.W."/>
            <person name="Higgins S."/>
            <person name="Loffler F."/>
        </authorList>
    </citation>
    <scope>NUCLEOTIDE SEQUENCE</scope>
</reference>
<evidence type="ECO:0000313" key="1">
    <source>
        <dbReference type="EMBL" id="MPM68590.1"/>
    </source>
</evidence>
<proteinExistence type="predicted"/>
<sequence length="126" mass="14778">MEVIESDLPFPKKIETFISERTSELSAMNPDFLKTMKSEDPTIRQIAEDFTNNRYIPLILKLIEKGREEGYIQHNISNQAILIYINMFREGNRSDSLLNLKHSRDLFKELVTLFFYGIFGKSIDKQ</sequence>
<name>A0A645BT39_9ZZZZ</name>
<accession>A0A645BT39</accession>
<organism evidence="1">
    <name type="scientific">bioreactor metagenome</name>
    <dbReference type="NCBI Taxonomy" id="1076179"/>
    <lineage>
        <taxon>unclassified sequences</taxon>
        <taxon>metagenomes</taxon>
        <taxon>ecological metagenomes</taxon>
    </lineage>
</organism>
<dbReference type="Gene3D" id="1.10.357.10">
    <property type="entry name" value="Tetracycline Repressor, domain 2"/>
    <property type="match status" value="1"/>
</dbReference>
<comment type="caution">
    <text evidence="1">The sequence shown here is derived from an EMBL/GenBank/DDBJ whole genome shotgun (WGS) entry which is preliminary data.</text>
</comment>
<protein>
    <submittedName>
        <fullName evidence="1">Uncharacterized protein</fullName>
    </submittedName>
</protein>
<dbReference type="AlphaFoldDB" id="A0A645BT39"/>
<dbReference type="EMBL" id="VSSQ01022340">
    <property type="protein sequence ID" value="MPM68590.1"/>
    <property type="molecule type" value="Genomic_DNA"/>
</dbReference>
<gene>
    <name evidence="1" type="ORF">SDC9_115524</name>
</gene>